<keyword evidence="1" id="KW-0805">Transcription regulation</keyword>
<dbReference type="PROSITE" id="PS50949">
    <property type="entry name" value="HTH_GNTR"/>
    <property type="match status" value="1"/>
</dbReference>
<dbReference type="Pfam" id="PF07702">
    <property type="entry name" value="UTRA"/>
    <property type="match status" value="1"/>
</dbReference>
<dbReference type="Pfam" id="PF00392">
    <property type="entry name" value="GntR"/>
    <property type="match status" value="1"/>
</dbReference>
<dbReference type="RefSeq" id="WP_344491951.1">
    <property type="nucleotide sequence ID" value="NZ_BAAAUD010000013.1"/>
</dbReference>
<dbReference type="Gene3D" id="1.10.10.10">
    <property type="entry name" value="Winged helix-like DNA-binding domain superfamily/Winged helix DNA-binding domain"/>
    <property type="match status" value="1"/>
</dbReference>
<evidence type="ECO:0000313" key="5">
    <source>
        <dbReference type="EMBL" id="GAA2929611.1"/>
    </source>
</evidence>
<keyword evidence="6" id="KW-1185">Reference proteome</keyword>
<evidence type="ECO:0000259" key="4">
    <source>
        <dbReference type="PROSITE" id="PS50949"/>
    </source>
</evidence>
<gene>
    <name evidence="5" type="ORF">GCM10010446_12730</name>
</gene>
<evidence type="ECO:0000313" key="6">
    <source>
        <dbReference type="Proteomes" id="UP001500403"/>
    </source>
</evidence>
<dbReference type="CDD" id="cd07377">
    <property type="entry name" value="WHTH_GntR"/>
    <property type="match status" value="1"/>
</dbReference>
<dbReference type="SUPFAM" id="SSF46785">
    <property type="entry name" value="Winged helix' DNA-binding domain"/>
    <property type="match status" value="1"/>
</dbReference>
<proteinExistence type="predicted"/>
<dbReference type="PRINTS" id="PR00035">
    <property type="entry name" value="HTHGNTR"/>
</dbReference>
<name>A0ABP6JDC6_9ACTN</name>
<dbReference type="InterPro" id="IPR000524">
    <property type="entry name" value="Tscrpt_reg_HTH_GntR"/>
</dbReference>
<dbReference type="InterPro" id="IPR036390">
    <property type="entry name" value="WH_DNA-bd_sf"/>
</dbReference>
<evidence type="ECO:0000256" key="2">
    <source>
        <dbReference type="ARBA" id="ARBA00023125"/>
    </source>
</evidence>
<dbReference type="InterPro" id="IPR036388">
    <property type="entry name" value="WH-like_DNA-bd_sf"/>
</dbReference>
<dbReference type="EMBL" id="BAAAUD010000013">
    <property type="protein sequence ID" value="GAA2929611.1"/>
    <property type="molecule type" value="Genomic_DNA"/>
</dbReference>
<feature type="domain" description="HTH gntR-type" evidence="4">
    <location>
        <begin position="7"/>
        <end position="75"/>
    </location>
</feature>
<dbReference type="Gene3D" id="3.40.1410.10">
    <property type="entry name" value="Chorismate lyase-like"/>
    <property type="match status" value="1"/>
</dbReference>
<keyword evidence="3" id="KW-0804">Transcription</keyword>
<sequence>MTGKKRGIGYEAIADVLRARIASGDLAPGEKVPSENEIMESYGVGRDTAYKALQLLRDEGLTESRRGAPTRVRKFHPIRRPASKRLASEVWGSGTSMWDIDVRDERPEVVDVEVGRIEAPSRVAAALGVTRGTPVIRRSRRYVLSGKPVLVAVSYLPADIADGTRIAEVDTGEGGIYARLKELGHGPARFTEEVRVRMPNKDEKAQLNLERGTPVILLVRTALEGSGRVVEVNEMVLDSANYILDYEIPA</sequence>
<dbReference type="InterPro" id="IPR028978">
    <property type="entry name" value="Chorismate_lyase_/UTRA_dom_sf"/>
</dbReference>
<dbReference type="SMART" id="SM00345">
    <property type="entry name" value="HTH_GNTR"/>
    <property type="match status" value="1"/>
</dbReference>
<dbReference type="SUPFAM" id="SSF64288">
    <property type="entry name" value="Chorismate lyase-like"/>
    <property type="match status" value="1"/>
</dbReference>
<dbReference type="PANTHER" id="PTHR44846">
    <property type="entry name" value="MANNOSYL-D-GLYCERATE TRANSPORT/METABOLISM SYSTEM REPRESSOR MNGR-RELATED"/>
    <property type="match status" value="1"/>
</dbReference>
<keyword evidence="2" id="KW-0238">DNA-binding</keyword>
<reference evidence="6" key="1">
    <citation type="journal article" date="2019" name="Int. J. Syst. Evol. Microbiol.">
        <title>The Global Catalogue of Microorganisms (GCM) 10K type strain sequencing project: providing services to taxonomists for standard genome sequencing and annotation.</title>
        <authorList>
            <consortium name="The Broad Institute Genomics Platform"/>
            <consortium name="The Broad Institute Genome Sequencing Center for Infectious Disease"/>
            <person name="Wu L."/>
            <person name="Ma J."/>
        </authorList>
    </citation>
    <scope>NUCLEOTIDE SEQUENCE [LARGE SCALE GENOMIC DNA]</scope>
    <source>
        <strain evidence="6">JCM 9088</strain>
    </source>
</reference>
<protein>
    <submittedName>
        <fullName evidence="5">GntR family transcriptional regulator</fullName>
    </submittedName>
</protein>
<dbReference type="PANTHER" id="PTHR44846:SF17">
    <property type="entry name" value="GNTR-FAMILY TRANSCRIPTIONAL REGULATOR"/>
    <property type="match status" value="1"/>
</dbReference>
<evidence type="ECO:0000256" key="3">
    <source>
        <dbReference type="ARBA" id="ARBA00023163"/>
    </source>
</evidence>
<dbReference type="InterPro" id="IPR011663">
    <property type="entry name" value="UTRA"/>
</dbReference>
<evidence type="ECO:0000256" key="1">
    <source>
        <dbReference type="ARBA" id="ARBA00023015"/>
    </source>
</evidence>
<accession>A0ABP6JDC6</accession>
<comment type="caution">
    <text evidence="5">The sequence shown here is derived from an EMBL/GenBank/DDBJ whole genome shotgun (WGS) entry which is preliminary data.</text>
</comment>
<organism evidence="5 6">
    <name type="scientific">Streptomyces enissocaesilis</name>
    <dbReference type="NCBI Taxonomy" id="332589"/>
    <lineage>
        <taxon>Bacteria</taxon>
        <taxon>Bacillati</taxon>
        <taxon>Actinomycetota</taxon>
        <taxon>Actinomycetes</taxon>
        <taxon>Kitasatosporales</taxon>
        <taxon>Streptomycetaceae</taxon>
        <taxon>Streptomyces</taxon>
        <taxon>Streptomyces rochei group</taxon>
    </lineage>
</organism>
<dbReference type="InterPro" id="IPR050679">
    <property type="entry name" value="Bact_HTH_transcr_reg"/>
</dbReference>
<dbReference type="SMART" id="SM00866">
    <property type="entry name" value="UTRA"/>
    <property type="match status" value="1"/>
</dbReference>
<dbReference type="Proteomes" id="UP001500403">
    <property type="component" value="Unassembled WGS sequence"/>
</dbReference>